<dbReference type="KEGG" id="vhy:G7082_12265"/>
<dbReference type="EMBL" id="CP049887">
    <property type="protein sequence ID" value="QIL49209.1"/>
    <property type="molecule type" value="Genomic_DNA"/>
</dbReference>
<dbReference type="AlphaFoldDB" id="A0A6G8AW63"/>
<evidence type="ECO:0000313" key="1">
    <source>
        <dbReference type="EMBL" id="QIL49209.1"/>
    </source>
</evidence>
<dbReference type="RefSeq" id="WP_166035335.1">
    <property type="nucleotide sequence ID" value="NZ_CP049887.1"/>
</dbReference>
<protein>
    <submittedName>
        <fullName evidence="1">DUF2785 domain-containing protein</fullName>
    </submittedName>
</protein>
<gene>
    <name evidence="1" type="ORF">G7082_12265</name>
</gene>
<proteinExistence type="predicted"/>
<name>A0A6G8AW63_9ENTE</name>
<accession>A0A6G8AW63</accession>
<sequence>MNACVIAVDDEIESKYCQQLTTEEKEYFFNQASLYLRRERNQTGYSTKYGWIHITAHGADFLAASCCHSDFGKERVGEVLKTIESVFKHLQEPLTHQEDRRLAVVILELLENKMLGDEELAEWLGNIKLPLTEVVDYQIQSNFNNFLAAIYFKLETEGQLSENLKIELLTDLKNY</sequence>
<reference evidence="1 2" key="1">
    <citation type="submission" date="2020-03" db="EMBL/GenBank/DDBJ databases">
        <title>Vagococcus sp. nov., isolated from beetles.</title>
        <authorList>
            <person name="Hyun D.-W."/>
            <person name="Bae J.-W."/>
        </authorList>
    </citation>
    <scope>NUCLEOTIDE SEQUENCE [LARGE SCALE GENOMIC DNA]</scope>
    <source>
        <strain evidence="1 2">HDW17B</strain>
    </source>
</reference>
<organism evidence="1 2">
    <name type="scientific">Vagococcus hydrophili</name>
    <dbReference type="NCBI Taxonomy" id="2714947"/>
    <lineage>
        <taxon>Bacteria</taxon>
        <taxon>Bacillati</taxon>
        <taxon>Bacillota</taxon>
        <taxon>Bacilli</taxon>
        <taxon>Lactobacillales</taxon>
        <taxon>Enterococcaceae</taxon>
        <taxon>Vagococcus</taxon>
    </lineage>
</organism>
<evidence type="ECO:0000313" key="2">
    <source>
        <dbReference type="Proteomes" id="UP000501747"/>
    </source>
</evidence>
<keyword evidence="2" id="KW-1185">Reference proteome</keyword>
<dbReference type="InterPro" id="IPR021247">
    <property type="entry name" value="DUF2785"/>
</dbReference>
<dbReference type="Pfam" id="PF10978">
    <property type="entry name" value="DUF2785"/>
    <property type="match status" value="1"/>
</dbReference>
<dbReference type="Proteomes" id="UP000501747">
    <property type="component" value="Chromosome"/>
</dbReference>